<organism evidence="9 10">
    <name type="scientific">Yeosuana aromativorans</name>
    <dbReference type="NCBI Taxonomy" id="288019"/>
    <lineage>
        <taxon>Bacteria</taxon>
        <taxon>Pseudomonadati</taxon>
        <taxon>Bacteroidota</taxon>
        <taxon>Flavobacteriia</taxon>
        <taxon>Flavobacteriales</taxon>
        <taxon>Flavobacteriaceae</taxon>
        <taxon>Yeosuana</taxon>
    </lineage>
</organism>
<reference evidence="9" key="1">
    <citation type="journal article" date="2014" name="Int. J. Syst. Evol. Microbiol.">
        <title>Complete genome sequence of Corynebacterium casei LMG S-19264T (=DSM 44701T), isolated from a smear-ripened cheese.</title>
        <authorList>
            <consortium name="US DOE Joint Genome Institute (JGI-PGF)"/>
            <person name="Walter F."/>
            <person name="Albersmeier A."/>
            <person name="Kalinowski J."/>
            <person name="Ruckert C."/>
        </authorList>
    </citation>
    <scope>NUCLEOTIDE SEQUENCE</scope>
    <source>
        <strain evidence="9">JCM 12862</strain>
    </source>
</reference>
<reference evidence="9" key="2">
    <citation type="submission" date="2020-09" db="EMBL/GenBank/DDBJ databases">
        <authorList>
            <person name="Sun Q."/>
            <person name="Ohkuma M."/>
        </authorList>
    </citation>
    <scope>NUCLEOTIDE SEQUENCE</scope>
    <source>
        <strain evidence="9">JCM 12862</strain>
    </source>
</reference>
<name>A0A8J3BL15_9FLAO</name>
<keyword evidence="5" id="KW-0998">Cell outer membrane</keyword>
<keyword evidence="6" id="KW-0812">Transmembrane</keyword>
<dbReference type="Pfam" id="PF14322">
    <property type="entry name" value="SusD-like_3"/>
    <property type="match status" value="1"/>
</dbReference>
<dbReference type="InterPro" id="IPR033985">
    <property type="entry name" value="SusD-like_N"/>
</dbReference>
<sequence length="472" mass="52966">MKYNKLKPIYKSIINLKAFFLKKGYVLAIMLMVLLSCSDFIEVDPPKNILVSETVFDDSATVESALASVYYNLREYGIVGYGLSADMGIYADELDYYASNSHDLSVYLHSMTPINSKVANYWKNAYKLIYAVNDIIKGVDDSKALGADEKATFKGQALFMRAYLHFVLANIYGDVPLVTTTDYQTNNTIGRTAANEVYDAIIADLTLAVSLLDSSDPTGERVIPNKAAGNALLARVYLYTENWEMAEATASLLIDGFELETDLSKVFLKESTETIWQFKSDPADTRNTHEANQFIIQAIPGNRYSLSNALLNSFEEGDLRYDDWIGSFTSADGLTTLYFPYKYKALLSEVESLEYTIVFRLAEQYLIRAEARAQQGDMAGAQEDLNRIRSRAGLDDTPATSKASLLDAILHERFVELFTEQGHRWFDLKRSGKAGEILGSVKPNWKSTDVFWPIPESELEINPNLLPQNKGY</sequence>
<dbReference type="Proteomes" id="UP000612329">
    <property type="component" value="Unassembled WGS sequence"/>
</dbReference>
<evidence type="ECO:0000256" key="2">
    <source>
        <dbReference type="ARBA" id="ARBA00006275"/>
    </source>
</evidence>
<dbReference type="Pfam" id="PF07980">
    <property type="entry name" value="SusD_RagB"/>
    <property type="match status" value="1"/>
</dbReference>
<comment type="caution">
    <text evidence="9">The sequence shown here is derived from an EMBL/GenBank/DDBJ whole genome shotgun (WGS) entry which is preliminary data.</text>
</comment>
<comment type="similarity">
    <text evidence="2">Belongs to the SusD family.</text>
</comment>
<feature type="domain" description="SusD-like N-terminal" evidence="8">
    <location>
        <begin position="39"/>
        <end position="238"/>
    </location>
</feature>
<dbReference type="RefSeq" id="WP_229669483.1">
    <property type="nucleotide sequence ID" value="NZ_BMNR01000003.1"/>
</dbReference>
<dbReference type="SUPFAM" id="SSF48452">
    <property type="entry name" value="TPR-like"/>
    <property type="match status" value="1"/>
</dbReference>
<evidence type="ECO:0000259" key="7">
    <source>
        <dbReference type="Pfam" id="PF07980"/>
    </source>
</evidence>
<evidence type="ECO:0000313" key="9">
    <source>
        <dbReference type="EMBL" id="GGK22043.1"/>
    </source>
</evidence>
<dbReference type="Gene3D" id="1.25.40.390">
    <property type="match status" value="1"/>
</dbReference>
<dbReference type="InterPro" id="IPR012944">
    <property type="entry name" value="SusD_RagB_dom"/>
</dbReference>
<keyword evidence="3" id="KW-0732">Signal</keyword>
<dbReference type="AlphaFoldDB" id="A0A8J3BL15"/>
<comment type="subcellular location">
    <subcellularLocation>
        <location evidence="1">Cell outer membrane</location>
    </subcellularLocation>
</comment>
<feature type="domain" description="RagB/SusD" evidence="7">
    <location>
        <begin position="352"/>
        <end position="472"/>
    </location>
</feature>
<dbReference type="EMBL" id="BMNR01000003">
    <property type="protein sequence ID" value="GGK22043.1"/>
    <property type="molecule type" value="Genomic_DNA"/>
</dbReference>
<proteinExistence type="inferred from homology"/>
<dbReference type="GO" id="GO:0009279">
    <property type="term" value="C:cell outer membrane"/>
    <property type="evidence" value="ECO:0007669"/>
    <property type="project" value="UniProtKB-SubCell"/>
</dbReference>
<keyword evidence="10" id="KW-1185">Reference proteome</keyword>
<keyword evidence="4 6" id="KW-0472">Membrane</keyword>
<dbReference type="CDD" id="cd08977">
    <property type="entry name" value="SusD"/>
    <property type="match status" value="1"/>
</dbReference>
<evidence type="ECO:0000256" key="5">
    <source>
        <dbReference type="ARBA" id="ARBA00023237"/>
    </source>
</evidence>
<evidence type="ECO:0000256" key="3">
    <source>
        <dbReference type="ARBA" id="ARBA00022729"/>
    </source>
</evidence>
<evidence type="ECO:0000259" key="8">
    <source>
        <dbReference type="Pfam" id="PF14322"/>
    </source>
</evidence>
<gene>
    <name evidence="9" type="ORF">GCM10007962_15260</name>
</gene>
<protein>
    <submittedName>
        <fullName evidence="9">Membrane protein</fullName>
    </submittedName>
</protein>
<evidence type="ECO:0000256" key="1">
    <source>
        <dbReference type="ARBA" id="ARBA00004442"/>
    </source>
</evidence>
<feature type="transmembrane region" description="Helical" evidence="6">
    <location>
        <begin position="20"/>
        <end position="41"/>
    </location>
</feature>
<evidence type="ECO:0000256" key="4">
    <source>
        <dbReference type="ARBA" id="ARBA00023136"/>
    </source>
</evidence>
<keyword evidence="6" id="KW-1133">Transmembrane helix</keyword>
<accession>A0A8J3BL15</accession>
<evidence type="ECO:0000313" key="10">
    <source>
        <dbReference type="Proteomes" id="UP000612329"/>
    </source>
</evidence>
<dbReference type="InterPro" id="IPR011990">
    <property type="entry name" value="TPR-like_helical_dom_sf"/>
</dbReference>
<evidence type="ECO:0000256" key="6">
    <source>
        <dbReference type="SAM" id="Phobius"/>
    </source>
</evidence>